<accession>A0A0D0BD29</accession>
<protein>
    <submittedName>
        <fullName evidence="1">Uncharacterized protein</fullName>
    </submittedName>
</protein>
<name>A0A0D0BD29_9AGAM</name>
<dbReference type="Proteomes" id="UP000054485">
    <property type="component" value="Unassembled WGS sequence"/>
</dbReference>
<evidence type="ECO:0000313" key="2">
    <source>
        <dbReference type="Proteomes" id="UP000054485"/>
    </source>
</evidence>
<proteinExistence type="predicted"/>
<keyword evidence="2" id="KW-1185">Reference proteome</keyword>
<dbReference type="EMBL" id="KN835196">
    <property type="protein sequence ID" value="KIK44167.1"/>
    <property type="molecule type" value="Genomic_DNA"/>
</dbReference>
<reference evidence="2" key="2">
    <citation type="submission" date="2015-01" db="EMBL/GenBank/DDBJ databases">
        <title>Evolutionary Origins and Diversification of the Mycorrhizal Mutualists.</title>
        <authorList>
            <consortium name="DOE Joint Genome Institute"/>
            <consortium name="Mycorrhizal Genomics Consortium"/>
            <person name="Kohler A."/>
            <person name="Kuo A."/>
            <person name="Nagy L.G."/>
            <person name="Floudas D."/>
            <person name="Copeland A."/>
            <person name="Barry K.W."/>
            <person name="Cichocki N."/>
            <person name="Veneault-Fourrey C."/>
            <person name="LaButti K."/>
            <person name="Lindquist E.A."/>
            <person name="Lipzen A."/>
            <person name="Lundell T."/>
            <person name="Morin E."/>
            <person name="Murat C."/>
            <person name="Riley R."/>
            <person name="Ohm R."/>
            <person name="Sun H."/>
            <person name="Tunlid A."/>
            <person name="Henrissat B."/>
            <person name="Grigoriev I.V."/>
            <person name="Hibbett D.S."/>
            <person name="Martin F."/>
        </authorList>
    </citation>
    <scope>NUCLEOTIDE SEQUENCE [LARGE SCALE GENOMIC DNA]</scope>
    <source>
        <strain evidence="2">UH-Slu-Lm8-n1</strain>
    </source>
</reference>
<evidence type="ECO:0000313" key="1">
    <source>
        <dbReference type="EMBL" id="KIK44167.1"/>
    </source>
</evidence>
<gene>
    <name evidence="1" type="ORF">CY34DRAFT_650858</name>
</gene>
<sequence>MKMSTIAVVTCIFVANHSNSCRTIEQDQSIRVGFLTVLHGRFSHSYRTMFWNLNATEQGATGYNIPDASSDSLAMRTSRSSEPCIQCVNPFVYLRHTAGIFLLAVAWNTNRKCHPSMIEILRLMTLQWLDTVTIIHPRWVDAH</sequence>
<dbReference type="InParanoid" id="A0A0D0BD29"/>
<reference evidence="1 2" key="1">
    <citation type="submission" date="2014-04" db="EMBL/GenBank/DDBJ databases">
        <authorList>
            <consortium name="DOE Joint Genome Institute"/>
            <person name="Kuo A."/>
            <person name="Ruytinx J."/>
            <person name="Rineau F."/>
            <person name="Colpaert J."/>
            <person name="Kohler A."/>
            <person name="Nagy L.G."/>
            <person name="Floudas D."/>
            <person name="Copeland A."/>
            <person name="Barry K.W."/>
            <person name="Cichocki N."/>
            <person name="Veneault-Fourrey C."/>
            <person name="LaButti K."/>
            <person name="Lindquist E.A."/>
            <person name="Lipzen A."/>
            <person name="Lundell T."/>
            <person name="Morin E."/>
            <person name="Murat C."/>
            <person name="Sun H."/>
            <person name="Tunlid A."/>
            <person name="Henrissat B."/>
            <person name="Grigoriev I.V."/>
            <person name="Hibbett D.S."/>
            <person name="Martin F."/>
            <person name="Nordberg H.P."/>
            <person name="Cantor M.N."/>
            <person name="Hua S.X."/>
        </authorList>
    </citation>
    <scope>NUCLEOTIDE SEQUENCE [LARGE SCALE GENOMIC DNA]</scope>
    <source>
        <strain evidence="1 2">UH-Slu-Lm8-n1</strain>
    </source>
</reference>
<dbReference type="HOGENOM" id="CLU_1807509_0_0_1"/>
<dbReference type="AlphaFoldDB" id="A0A0D0BD29"/>
<organism evidence="1 2">
    <name type="scientific">Suillus luteus UH-Slu-Lm8-n1</name>
    <dbReference type="NCBI Taxonomy" id="930992"/>
    <lineage>
        <taxon>Eukaryota</taxon>
        <taxon>Fungi</taxon>
        <taxon>Dikarya</taxon>
        <taxon>Basidiomycota</taxon>
        <taxon>Agaricomycotina</taxon>
        <taxon>Agaricomycetes</taxon>
        <taxon>Agaricomycetidae</taxon>
        <taxon>Boletales</taxon>
        <taxon>Suillineae</taxon>
        <taxon>Suillaceae</taxon>
        <taxon>Suillus</taxon>
    </lineage>
</organism>